<keyword evidence="3" id="KW-1185">Reference proteome</keyword>
<dbReference type="AlphaFoldDB" id="A0A2U9IRD8"/>
<feature type="transmembrane region" description="Helical" evidence="1">
    <location>
        <begin position="175"/>
        <end position="194"/>
    </location>
</feature>
<sequence>MRLEIYLTRRLSTNPALVGWGLLFIVFWAIIGAFVESASLPPHLPNEAYEFYTSSWYGVLILLSFSSIGVSLMYSVAYHTGSIPYLLRSSKMKALDYILGLTISGVVTSLIYSLILLALVDLFFSYHFGFQISPANLPLILISGIFAGIFFTSFSLFLQLLVIKYLGFNLATNQIVSFVPLILGYAFGFASLYTNLGNLVYGSPFADMEYLLVEGYYGHQIHLRALDSVTASSSGDLFSVGIGSMTLVVWIALLFSISLLIFNRMYYRNIYESKTV</sequence>
<proteinExistence type="predicted"/>
<dbReference type="OrthoDB" id="42924at2157"/>
<feature type="transmembrane region" description="Helical" evidence="1">
    <location>
        <begin position="55"/>
        <end position="76"/>
    </location>
</feature>
<dbReference type="KEGG" id="mhk:DFR87_01190"/>
<keyword evidence="1" id="KW-0472">Membrane</keyword>
<feature type="transmembrane region" description="Helical" evidence="1">
    <location>
        <begin position="140"/>
        <end position="163"/>
    </location>
</feature>
<keyword evidence="1" id="KW-1133">Transmembrane helix</keyword>
<dbReference type="Proteomes" id="UP000247586">
    <property type="component" value="Chromosome"/>
</dbReference>
<evidence type="ECO:0000313" key="2">
    <source>
        <dbReference type="EMBL" id="AWR98544.1"/>
    </source>
</evidence>
<keyword evidence="1" id="KW-0812">Transmembrane</keyword>
<gene>
    <name evidence="2" type="ORF">DFR87_01190</name>
</gene>
<reference evidence="3" key="3">
    <citation type="submission" date="2020-03" db="EMBL/GenBank/DDBJ databases">
        <title>Sequencing and Assembly of Multiple Reported Metal-Biooxidizing Members of the Extremely Thermoacidophilic Archaeal Family Sulfolobaceae.</title>
        <authorList>
            <person name="Counts J.A."/>
            <person name="Kelly R.M."/>
        </authorList>
    </citation>
    <scope>NUCLEOTIDE SEQUENCE [LARGE SCALE GENOMIC DNA]</scope>
    <source>
        <strain evidence="3">HO1-1</strain>
    </source>
</reference>
<reference evidence="3" key="2">
    <citation type="submission" date="2020-03" db="EMBL/GenBank/DDBJ databases">
        <title>Complete Genome Sequences of Extremely Thermoacidophilic, Metal-Mobilizing Type-Strain Members of the Archaeal Family Sulfolobaceae: Acidianus brierleyi DSM-1651T, Acidianus sulfidivorans DSM-18786T, Metallosphaera hakonensis DSM-7519T, and Metallosphaera prunae DSM-10039T.</title>
        <authorList>
            <person name="Counts J.A."/>
            <person name="Kelly R.M."/>
        </authorList>
    </citation>
    <scope>NUCLEOTIDE SEQUENCE [LARGE SCALE GENOMIC DNA]</scope>
    <source>
        <strain evidence="3">HO1-1</strain>
    </source>
</reference>
<dbReference type="EMBL" id="CP029287">
    <property type="protein sequence ID" value="AWR98544.1"/>
    <property type="molecule type" value="Genomic_DNA"/>
</dbReference>
<feature type="transmembrane region" description="Helical" evidence="1">
    <location>
        <begin position="97"/>
        <end position="120"/>
    </location>
</feature>
<feature type="transmembrane region" description="Helical" evidence="1">
    <location>
        <begin position="12"/>
        <end position="35"/>
    </location>
</feature>
<dbReference type="STRING" id="1293036.GCA_001315825_02373"/>
<accession>A0A2U9IRD8</accession>
<reference evidence="2 3" key="1">
    <citation type="submission" date="2018-05" db="EMBL/GenBank/DDBJ databases">
        <title>Complete Genome Sequences of Extremely Thermoacidophilic, Metal-Mobilizing Type-Strain Members of the Archaeal Family Sulfolobaceae: Acidianus brierleyi DSM-1651T, Acidianus sulfidivorans DSM-18786T, Metallosphaera hakonensis DSM-7519T, and Metallosphaera prunae DSM-10039T.</title>
        <authorList>
            <person name="Counts J.A."/>
            <person name="Kelly R.M."/>
        </authorList>
    </citation>
    <scope>NUCLEOTIDE SEQUENCE [LARGE SCALE GENOMIC DNA]</scope>
    <source>
        <strain evidence="2 3">HO1-1</strain>
    </source>
</reference>
<organism evidence="2 3">
    <name type="scientific">Metallosphaera hakonensis JCM 8857 = DSM 7519</name>
    <dbReference type="NCBI Taxonomy" id="1293036"/>
    <lineage>
        <taxon>Archaea</taxon>
        <taxon>Thermoproteota</taxon>
        <taxon>Thermoprotei</taxon>
        <taxon>Sulfolobales</taxon>
        <taxon>Sulfolobaceae</taxon>
        <taxon>Metallosphaera</taxon>
    </lineage>
</organism>
<evidence type="ECO:0000256" key="1">
    <source>
        <dbReference type="SAM" id="Phobius"/>
    </source>
</evidence>
<evidence type="ECO:0000313" key="3">
    <source>
        <dbReference type="Proteomes" id="UP000247586"/>
    </source>
</evidence>
<dbReference type="RefSeq" id="WP_054837088.1">
    <property type="nucleotide sequence ID" value="NZ_BBBA01000023.1"/>
</dbReference>
<dbReference type="GeneID" id="36833914"/>
<feature type="transmembrane region" description="Helical" evidence="1">
    <location>
        <begin position="237"/>
        <end position="262"/>
    </location>
</feature>
<name>A0A2U9IRD8_9CREN</name>
<protein>
    <submittedName>
        <fullName evidence="2">Uncharacterized protein</fullName>
    </submittedName>
</protein>